<proteinExistence type="predicted"/>
<dbReference type="Pfam" id="PF14092">
    <property type="entry name" value="DUF4270"/>
    <property type="match status" value="1"/>
</dbReference>
<reference evidence="2 3" key="1">
    <citation type="submission" date="2015-07" db="EMBL/GenBank/DDBJ databases">
        <authorList>
            <person name="Kim K.M."/>
        </authorList>
    </citation>
    <scope>NUCLEOTIDE SEQUENCE [LARGE SCALE GENOMIC DNA]</scope>
    <source>
        <strain evidence="2 3">KCTC 12363</strain>
    </source>
</reference>
<evidence type="ECO:0008006" key="4">
    <source>
        <dbReference type="Google" id="ProtNLM"/>
    </source>
</evidence>
<sequence length="460" mass="50943">MKAITISIRTLQVKFLGALCSIVIFAGACSDPSEIGLVLDPGSNQIGVFYEEIPLSSLLVLEDSFNTTNQSRMVVGGDHSDLFGTTESIAYSRLSFNPDGVLPEDDAIFDSAIFNFNIVDLIADDFDEEKEFKVHRLLEAIEDTTYYSFSSLDYEENVALAEGAFVLQADTVNQVRMDLNPDFAAELFGKLTTQDPVFDNIFAFREYFPGIVIKGDPAQNTSISLAIGGGTGITMYYHYEDDTVSTAYPINTIQSRHFNQVISNRQGTATEQIVEKDVAYDIEGDKVGVKAGLGLKMKLDMSPLHEFLDTLENVTFNQILLEVGPVDEYPEGKNPYGALVMYFATDGGEYYRRFDGVKVAVQGENNTHTGLDVDGNVVPLTGNQNGLAYNSETRVYANQITSYVNAMYRSGLVKTDLFLYPNTPSTESGVVSFDAFKRSLKEFVVDKDNIKVKVYYSKIR</sequence>
<dbReference type="EMBL" id="CP012040">
    <property type="protein sequence ID" value="AKP50677.1"/>
    <property type="molecule type" value="Genomic_DNA"/>
</dbReference>
<accession>A0A0H4PQX9</accession>
<feature type="chain" id="PRO_5005208247" description="DUF4270 domain-containing protein" evidence="1">
    <location>
        <begin position="27"/>
        <end position="460"/>
    </location>
</feature>
<evidence type="ECO:0000313" key="3">
    <source>
        <dbReference type="Proteomes" id="UP000036520"/>
    </source>
</evidence>
<name>A0A0H4PQX9_9BACT</name>
<dbReference type="InterPro" id="IPR025366">
    <property type="entry name" value="DUF4270"/>
</dbReference>
<dbReference type="Proteomes" id="UP000036520">
    <property type="component" value="Chromosome"/>
</dbReference>
<keyword evidence="3" id="KW-1185">Reference proteome</keyword>
<dbReference type="PROSITE" id="PS51257">
    <property type="entry name" value="PROKAR_LIPOPROTEIN"/>
    <property type="match status" value="1"/>
</dbReference>
<feature type="signal peptide" evidence="1">
    <location>
        <begin position="1"/>
        <end position="26"/>
    </location>
</feature>
<dbReference type="STRING" id="320787.CA2015_1229"/>
<evidence type="ECO:0000256" key="1">
    <source>
        <dbReference type="SAM" id="SignalP"/>
    </source>
</evidence>
<keyword evidence="1" id="KW-0732">Signal</keyword>
<evidence type="ECO:0000313" key="2">
    <source>
        <dbReference type="EMBL" id="AKP50677.1"/>
    </source>
</evidence>
<dbReference type="KEGG" id="camu:CA2015_1229"/>
<protein>
    <recommendedName>
        <fullName evidence="4">DUF4270 domain-containing protein</fullName>
    </recommendedName>
</protein>
<gene>
    <name evidence="2" type="ORF">CA2015_1229</name>
</gene>
<organism evidence="2 3">
    <name type="scientific">Cyclobacterium amurskyense</name>
    <dbReference type="NCBI Taxonomy" id="320787"/>
    <lineage>
        <taxon>Bacteria</taxon>
        <taxon>Pseudomonadati</taxon>
        <taxon>Bacteroidota</taxon>
        <taxon>Cytophagia</taxon>
        <taxon>Cytophagales</taxon>
        <taxon>Cyclobacteriaceae</taxon>
        <taxon>Cyclobacterium</taxon>
    </lineage>
</organism>
<dbReference type="AlphaFoldDB" id="A0A0H4PQX9"/>